<dbReference type="GO" id="GO:0032259">
    <property type="term" value="P:methylation"/>
    <property type="evidence" value="ECO:0007669"/>
    <property type="project" value="UniProtKB-KW"/>
</dbReference>
<dbReference type="InterPro" id="IPR041698">
    <property type="entry name" value="Methyltransf_25"/>
</dbReference>
<dbReference type="EMBL" id="SPLM01000144">
    <property type="protein sequence ID" value="TMW57155.1"/>
    <property type="molecule type" value="Genomic_DNA"/>
</dbReference>
<dbReference type="InterPro" id="IPR029063">
    <property type="entry name" value="SAM-dependent_MTases_sf"/>
</dbReference>
<comment type="caution">
    <text evidence="4">The sequence shown here is derived from an EMBL/GenBank/DDBJ whole genome shotgun (WGS) entry which is preliminary data.</text>
</comment>
<accession>A0A8K1C6C5</accession>
<dbReference type="AlphaFoldDB" id="A0A8K1C6C5"/>
<dbReference type="PANTHER" id="PTHR43861">
    <property type="entry name" value="TRANS-ACONITATE 2-METHYLTRANSFERASE-RELATED"/>
    <property type="match status" value="1"/>
</dbReference>
<dbReference type="Proteomes" id="UP000794436">
    <property type="component" value="Unassembled WGS sequence"/>
</dbReference>
<evidence type="ECO:0000313" key="4">
    <source>
        <dbReference type="EMBL" id="TMW57155.1"/>
    </source>
</evidence>
<sequence>MLQSTARAAQQWHPQKYLTFERYRLRPALELLGRVGSLPSEQSGEVSIVDLGAGTGNMALAFLKRWPQARVTFMDSSASMLERGKAEHTANPDLDTSRFEYVEATFDTFKPASPVDLIFSNAAIHWVDSEHQKELIPRLFSFLKPGGVLAFQIPDTRTQPSHQLMVETAKQLGWEKDVANVRWVTCEHDPSFYYEIFEGLLPGDEITNQLDMWATIYGQVMEGENPVADFTSSTGLGPYLEALGGRETERSKEFEAKYRELISEAYPKQKDGRTIFNLKRFFVVATKSS</sequence>
<dbReference type="OrthoDB" id="66144at2759"/>
<keyword evidence="2" id="KW-0808">Transferase</keyword>
<dbReference type="Gene3D" id="1.10.150.290">
    <property type="entry name" value="S-adenosyl-L-methionine-dependent methyltransferases"/>
    <property type="match status" value="1"/>
</dbReference>
<protein>
    <recommendedName>
        <fullName evidence="3">Methyltransferase domain-containing protein</fullName>
    </recommendedName>
</protein>
<keyword evidence="5" id="KW-1185">Reference proteome</keyword>
<dbReference type="GO" id="GO:0030798">
    <property type="term" value="F:trans-aconitate 2-methyltransferase activity"/>
    <property type="evidence" value="ECO:0007669"/>
    <property type="project" value="InterPro"/>
</dbReference>
<evidence type="ECO:0000256" key="1">
    <source>
        <dbReference type="ARBA" id="ARBA00022603"/>
    </source>
</evidence>
<evidence type="ECO:0000256" key="2">
    <source>
        <dbReference type="ARBA" id="ARBA00022679"/>
    </source>
</evidence>
<dbReference type="Gene3D" id="3.40.50.150">
    <property type="entry name" value="Vaccinia Virus protein VP39"/>
    <property type="match status" value="1"/>
</dbReference>
<reference evidence="4" key="1">
    <citation type="submission" date="2019-03" db="EMBL/GenBank/DDBJ databases">
        <title>Long read genome sequence of the mycoparasitic Pythium oligandrum ATCC 38472 isolated from sugarbeet rhizosphere.</title>
        <authorList>
            <person name="Gaulin E."/>
        </authorList>
    </citation>
    <scope>NUCLEOTIDE SEQUENCE</scope>
    <source>
        <strain evidence="4">ATCC 38472_TT</strain>
    </source>
</reference>
<dbReference type="PANTHER" id="PTHR43861:SF1">
    <property type="entry name" value="TRANS-ACONITATE 2-METHYLTRANSFERASE"/>
    <property type="match status" value="1"/>
</dbReference>
<evidence type="ECO:0000313" key="5">
    <source>
        <dbReference type="Proteomes" id="UP000794436"/>
    </source>
</evidence>
<keyword evidence="1" id="KW-0489">Methyltransferase</keyword>
<organism evidence="4 5">
    <name type="scientific">Pythium oligandrum</name>
    <name type="common">Mycoparasitic fungus</name>
    <dbReference type="NCBI Taxonomy" id="41045"/>
    <lineage>
        <taxon>Eukaryota</taxon>
        <taxon>Sar</taxon>
        <taxon>Stramenopiles</taxon>
        <taxon>Oomycota</taxon>
        <taxon>Peronosporomycetes</taxon>
        <taxon>Pythiales</taxon>
        <taxon>Pythiaceae</taxon>
        <taxon>Pythium</taxon>
    </lineage>
</organism>
<feature type="domain" description="Methyltransferase" evidence="3">
    <location>
        <begin position="48"/>
        <end position="147"/>
    </location>
</feature>
<proteinExistence type="predicted"/>
<dbReference type="Pfam" id="PF13649">
    <property type="entry name" value="Methyltransf_25"/>
    <property type="match status" value="1"/>
</dbReference>
<dbReference type="SUPFAM" id="SSF53335">
    <property type="entry name" value="S-adenosyl-L-methionine-dependent methyltransferases"/>
    <property type="match status" value="1"/>
</dbReference>
<dbReference type="CDD" id="cd02440">
    <property type="entry name" value="AdoMet_MTases"/>
    <property type="match status" value="1"/>
</dbReference>
<dbReference type="InterPro" id="IPR023149">
    <property type="entry name" value="Trans_acon_MeTrfase_C"/>
</dbReference>
<name>A0A8K1C6C5_PYTOL</name>
<gene>
    <name evidence="4" type="ORF">Poli38472_003080</name>
</gene>
<evidence type="ECO:0000259" key="3">
    <source>
        <dbReference type="Pfam" id="PF13649"/>
    </source>
</evidence>